<protein>
    <recommendedName>
        <fullName evidence="1">IrrE N-terminal-like domain-containing protein</fullName>
    </recommendedName>
</protein>
<dbReference type="Proteomes" id="UP000192359">
    <property type="component" value="Unassembled WGS sequence"/>
</dbReference>
<organism evidence="2 3">
    <name type="scientific">Rothia nasimurium</name>
    <dbReference type="NCBI Taxonomy" id="85336"/>
    <lineage>
        <taxon>Bacteria</taxon>
        <taxon>Bacillati</taxon>
        <taxon>Actinomycetota</taxon>
        <taxon>Actinomycetes</taxon>
        <taxon>Micrococcales</taxon>
        <taxon>Micrococcaceae</taxon>
        <taxon>Rothia</taxon>
    </lineage>
</organism>
<proteinExistence type="predicted"/>
<gene>
    <name evidence="2" type="ORF">A7979_00785</name>
</gene>
<dbReference type="InterPro" id="IPR010359">
    <property type="entry name" value="IrrE_HExxH"/>
</dbReference>
<dbReference type="AlphaFoldDB" id="A0A1Y1RQM2"/>
<evidence type="ECO:0000313" key="3">
    <source>
        <dbReference type="Proteomes" id="UP000192359"/>
    </source>
</evidence>
<dbReference type="Pfam" id="PF06114">
    <property type="entry name" value="Peptidase_M78"/>
    <property type="match status" value="1"/>
</dbReference>
<name>A0A1Y1RQM2_9MICC</name>
<keyword evidence="3" id="KW-1185">Reference proteome</keyword>
<evidence type="ECO:0000313" key="2">
    <source>
        <dbReference type="EMBL" id="ORC22085.1"/>
    </source>
</evidence>
<dbReference type="RefSeq" id="WP_180377809.1">
    <property type="nucleotide sequence ID" value="NZ_LXWF01000011.1"/>
</dbReference>
<reference evidence="2 3" key="1">
    <citation type="submission" date="2016-05" db="EMBL/GenBank/DDBJ databases">
        <title>Draft genome sequence of a porcine commensal Rothia nasimurium.</title>
        <authorList>
            <person name="Gaiser R.A."/>
            <person name="Van Baarlen P."/>
            <person name="Wells J.M."/>
        </authorList>
    </citation>
    <scope>NUCLEOTIDE SEQUENCE [LARGE SCALE GENOMIC DNA]</scope>
    <source>
        <strain evidence="2 3">PT-32</strain>
    </source>
</reference>
<sequence length="137" mass="15086">MITSTTKDPYTLAEELGVPIVYRKLAGGLHVYWDGAKIIVDTHLSQTQERCAITHGLMHVIAGDEPYLHVLSSPSIEAKRDLQAAELLIDPAVFRKAATMYPDDGAKVARELGITNRLLNAWVRAHGVELIELDEVA</sequence>
<evidence type="ECO:0000259" key="1">
    <source>
        <dbReference type="Pfam" id="PF06114"/>
    </source>
</evidence>
<accession>A0A1Y1RQM2</accession>
<comment type="caution">
    <text evidence="2">The sequence shown here is derived from an EMBL/GenBank/DDBJ whole genome shotgun (WGS) entry which is preliminary data.</text>
</comment>
<feature type="domain" description="IrrE N-terminal-like" evidence="1">
    <location>
        <begin position="13"/>
        <end position="115"/>
    </location>
</feature>
<dbReference type="EMBL" id="LXWF01000011">
    <property type="protein sequence ID" value="ORC22085.1"/>
    <property type="molecule type" value="Genomic_DNA"/>
</dbReference>